<evidence type="ECO:0000313" key="2">
    <source>
        <dbReference type="EMBL" id="KAF1998431.1"/>
    </source>
</evidence>
<evidence type="ECO:0000313" key="3">
    <source>
        <dbReference type="Proteomes" id="UP000799779"/>
    </source>
</evidence>
<name>A0A6A5WE59_9PLEO</name>
<sequence length="157" mass="17098">MEGYDEWVLHIAELRRGAVGAVGAVQTQFKIQMHCSVRVTGRAGGWNQHRRAGPQREPSVNHASAAVVAAGPEQHPNTAQPTILTTFLPSATHHRAQDPPPRRPAARPVRQRRLCAVCSLTQPAARNPLAACPRVQGTKTTSMDTSHSIRPLLRAFI</sequence>
<dbReference type="AlphaFoldDB" id="A0A6A5WE59"/>
<dbReference type="EMBL" id="ML977604">
    <property type="protein sequence ID" value="KAF1998431.1"/>
    <property type="molecule type" value="Genomic_DNA"/>
</dbReference>
<reference evidence="2" key="1">
    <citation type="journal article" date="2020" name="Stud. Mycol.">
        <title>101 Dothideomycetes genomes: a test case for predicting lifestyles and emergence of pathogens.</title>
        <authorList>
            <person name="Haridas S."/>
            <person name="Albert R."/>
            <person name="Binder M."/>
            <person name="Bloem J."/>
            <person name="Labutti K."/>
            <person name="Salamov A."/>
            <person name="Andreopoulos B."/>
            <person name="Baker S."/>
            <person name="Barry K."/>
            <person name="Bills G."/>
            <person name="Bluhm B."/>
            <person name="Cannon C."/>
            <person name="Castanera R."/>
            <person name="Culley D."/>
            <person name="Daum C."/>
            <person name="Ezra D."/>
            <person name="Gonzalez J."/>
            <person name="Henrissat B."/>
            <person name="Kuo A."/>
            <person name="Liang C."/>
            <person name="Lipzen A."/>
            <person name="Lutzoni F."/>
            <person name="Magnuson J."/>
            <person name="Mondo S."/>
            <person name="Nolan M."/>
            <person name="Ohm R."/>
            <person name="Pangilinan J."/>
            <person name="Park H.-J."/>
            <person name="Ramirez L."/>
            <person name="Alfaro M."/>
            <person name="Sun H."/>
            <person name="Tritt A."/>
            <person name="Yoshinaga Y."/>
            <person name="Zwiers L.-H."/>
            <person name="Turgeon B."/>
            <person name="Goodwin S."/>
            <person name="Spatafora J."/>
            <person name="Crous P."/>
            <person name="Grigoriev I."/>
        </authorList>
    </citation>
    <scope>NUCLEOTIDE SEQUENCE</scope>
    <source>
        <strain evidence="2">CBS 123094</strain>
    </source>
</reference>
<gene>
    <name evidence="2" type="ORF">P154DRAFT_578014</name>
</gene>
<dbReference type="Proteomes" id="UP000799779">
    <property type="component" value="Unassembled WGS sequence"/>
</dbReference>
<keyword evidence="3" id="KW-1185">Reference proteome</keyword>
<organism evidence="2 3">
    <name type="scientific">Amniculicola lignicola CBS 123094</name>
    <dbReference type="NCBI Taxonomy" id="1392246"/>
    <lineage>
        <taxon>Eukaryota</taxon>
        <taxon>Fungi</taxon>
        <taxon>Dikarya</taxon>
        <taxon>Ascomycota</taxon>
        <taxon>Pezizomycotina</taxon>
        <taxon>Dothideomycetes</taxon>
        <taxon>Pleosporomycetidae</taxon>
        <taxon>Pleosporales</taxon>
        <taxon>Amniculicolaceae</taxon>
        <taxon>Amniculicola</taxon>
    </lineage>
</organism>
<evidence type="ECO:0000256" key="1">
    <source>
        <dbReference type="SAM" id="MobiDB-lite"/>
    </source>
</evidence>
<protein>
    <submittedName>
        <fullName evidence="2">Uncharacterized protein</fullName>
    </submittedName>
</protein>
<proteinExistence type="predicted"/>
<accession>A0A6A5WE59</accession>
<feature type="region of interest" description="Disordered" evidence="1">
    <location>
        <begin position="44"/>
        <end position="63"/>
    </location>
</feature>